<protein>
    <submittedName>
        <fullName evidence="2">NAD-dependent epimerase/dehydratase family protein</fullName>
    </submittedName>
</protein>
<sequence>MRVVVVGATGNVGTSVLRSLSTEPRVESVLGLARRRPDLTIPKVEWTAADVVNDDLAPHFRKADAVVCLAWIIQPSRDLNRQWMTNVEGTTRVARATAEAGVPAFHYASSVGAYSPGPKDRAVDEGWPTGGIPTSYYGRHKAEVERRLDRFEQESPGVRVTRMRPGLVFKREAAEGVRRLFAGPFFPNLLANPSLINLVPEIEDLRSQVVHSYDVGEAFRLAILNEEARGAYNLAAEPVLDAAEIGRILNARPVPFPARLARAGADLSWRLRLQPVPPGWLDLSRQVPIMSTQKARADLGWAPQFSADETLLDMLEGLRSGAGLETPPLSPKTGGPFRIREFLTGVGGREP</sequence>
<feature type="domain" description="NAD-dependent epimerase/dehydratase" evidence="1">
    <location>
        <begin position="3"/>
        <end position="235"/>
    </location>
</feature>
<name>A0A6G8Q7F2_9ACTN</name>
<dbReference type="Pfam" id="PF01370">
    <property type="entry name" value="Epimerase"/>
    <property type="match status" value="1"/>
</dbReference>
<proteinExistence type="predicted"/>
<accession>A0A6G8Q7F2</accession>
<dbReference type="PANTHER" id="PTHR43245:SF52">
    <property type="entry name" value="NAD-DEPENDENT EPIMERASE_DEHYDRATASE"/>
    <property type="match status" value="1"/>
</dbReference>
<dbReference type="InterPro" id="IPR036291">
    <property type="entry name" value="NAD(P)-bd_dom_sf"/>
</dbReference>
<dbReference type="Proteomes" id="UP000501452">
    <property type="component" value="Chromosome"/>
</dbReference>
<gene>
    <name evidence="2" type="ORF">GBA63_06950</name>
</gene>
<keyword evidence="3" id="KW-1185">Reference proteome</keyword>
<organism evidence="2 3">
    <name type="scientific">Rubrobacter tropicus</name>
    <dbReference type="NCBI Taxonomy" id="2653851"/>
    <lineage>
        <taxon>Bacteria</taxon>
        <taxon>Bacillati</taxon>
        <taxon>Actinomycetota</taxon>
        <taxon>Rubrobacteria</taxon>
        <taxon>Rubrobacterales</taxon>
        <taxon>Rubrobacteraceae</taxon>
        <taxon>Rubrobacter</taxon>
    </lineage>
</organism>
<evidence type="ECO:0000259" key="1">
    <source>
        <dbReference type="Pfam" id="PF01370"/>
    </source>
</evidence>
<dbReference type="Gene3D" id="3.40.50.720">
    <property type="entry name" value="NAD(P)-binding Rossmann-like Domain"/>
    <property type="match status" value="1"/>
</dbReference>
<reference evidence="2 3" key="1">
    <citation type="submission" date="2019-10" db="EMBL/GenBank/DDBJ databases">
        <title>Rubrobacter sp nov SCSIO 52090 isolated from a deep-sea sediment in the South China Sea.</title>
        <authorList>
            <person name="Chen R.W."/>
        </authorList>
    </citation>
    <scope>NUCLEOTIDE SEQUENCE [LARGE SCALE GENOMIC DNA]</scope>
    <source>
        <strain evidence="2 3">SCSIO 52909</strain>
    </source>
</reference>
<dbReference type="EMBL" id="CP045119">
    <property type="protein sequence ID" value="QIN82414.1"/>
    <property type="molecule type" value="Genomic_DNA"/>
</dbReference>
<dbReference type="InterPro" id="IPR050177">
    <property type="entry name" value="Lipid_A_modif_metabolic_enz"/>
</dbReference>
<dbReference type="InterPro" id="IPR001509">
    <property type="entry name" value="Epimerase_deHydtase"/>
</dbReference>
<evidence type="ECO:0000313" key="3">
    <source>
        <dbReference type="Proteomes" id="UP000501452"/>
    </source>
</evidence>
<dbReference type="SUPFAM" id="SSF51735">
    <property type="entry name" value="NAD(P)-binding Rossmann-fold domains"/>
    <property type="match status" value="1"/>
</dbReference>
<dbReference type="PANTHER" id="PTHR43245">
    <property type="entry name" value="BIFUNCTIONAL POLYMYXIN RESISTANCE PROTEIN ARNA"/>
    <property type="match status" value="1"/>
</dbReference>
<dbReference type="AlphaFoldDB" id="A0A6G8Q7F2"/>
<evidence type="ECO:0000313" key="2">
    <source>
        <dbReference type="EMBL" id="QIN82414.1"/>
    </source>
</evidence>
<dbReference type="KEGG" id="rub:GBA63_06950"/>